<dbReference type="Pfam" id="PF04397">
    <property type="entry name" value="LytTR"/>
    <property type="match status" value="1"/>
</dbReference>
<evidence type="ECO:0000313" key="3">
    <source>
        <dbReference type="EMBL" id="MBB2186944.1"/>
    </source>
</evidence>
<feature type="transmembrane region" description="Helical" evidence="1">
    <location>
        <begin position="46"/>
        <end position="65"/>
    </location>
</feature>
<feature type="transmembrane region" description="Helical" evidence="1">
    <location>
        <begin position="116"/>
        <end position="137"/>
    </location>
</feature>
<dbReference type="EMBL" id="QQAW01000005">
    <property type="protein sequence ID" value="RDI37637.1"/>
    <property type="molecule type" value="Genomic_DNA"/>
</dbReference>
<organism evidence="4 5">
    <name type="scientific">Gluconacetobacter liquefaciens</name>
    <name type="common">Acetobacter liquefaciens</name>
    <dbReference type="NCBI Taxonomy" id="89584"/>
    <lineage>
        <taxon>Bacteria</taxon>
        <taxon>Pseudomonadati</taxon>
        <taxon>Pseudomonadota</taxon>
        <taxon>Alphaproteobacteria</taxon>
        <taxon>Acetobacterales</taxon>
        <taxon>Acetobacteraceae</taxon>
        <taxon>Gluconacetobacter</taxon>
    </lineage>
</organism>
<evidence type="ECO:0000259" key="2">
    <source>
        <dbReference type="PROSITE" id="PS50930"/>
    </source>
</evidence>
<dbReference type="SMART" id="SM00850">
    <property type="entry name" value="LytTR"/>
    <property type="match status" value="1"/>
</dbReference>
<keyword evidence="1" id="KW-0472">Membrane</keyword>
<proteinExistence type="predicted"/>
<keyword evidence="5" id="KW-1185">Reference proteome</keyword>
<dbReference type="PROSITE" id="PS50930">
    <property type="entry name" value="HTH_LYTTR"/>
    <property type="match status" value="1"/>
</dbReference>
<feature type="transmembrane region" description="Helical" evidence="1">
    <location>
        <begin position="12"/>
        <end position="34"/>
    </location>
</feature>
<dbReference type="RefSeq" id="WP_114727410.1">
    <property type="nucleotide sequence ID" value="NZ_BJMI01000006.1"/>
</dbReference>
<dbReference type="AlphaFoldDB" id="A0A370G180"/>
<reference evidence="3 6" key="2">
    <citation type="submission" date="2020-04" db="EMBL/GenBank/DDBJ databases">
        <title>Description of novel Gluconacetobacter.</title>
        <authorList>
            <person name="Sombolestani A."/>
        </authorList>
    </citation>
    <scope>NUCLEOTIDE SEQUENCE [LARGE SCALE GENOMIC DNA]</scope>
    <source>
        <strain evidence="3 6">LMG 1382</strain>
    </source>
</reference>
<feature type="transmembrane region" description="Helical" evidence="1">
    <location>
        <begin position="77"/>
        <end position="96"/>
    </location>
</feature>
<name>A0A370G180_GLULI</name>
<evidence type="ECO:0000313" key="6">
    <source>
        <dbReference type="Proteomes" id="UP000562982"/>
    </source>
</evidence>
<dbReference type="GO" id="GO:0003677">
    <property type="term" value="F:DNA binding"/>
    <property type="evidence" value="ECO:0007669"/>
    <property type="project" value="InterPro"/>
</dbReference>
<feature type="domain" description="HTH LytTR-type" evidence="2">
    <location>
        <begin position="170"/>
        <end position="257"/>
    </location>
</feature>
<dbReference type="PROSITE" id="PS51257">
    <property type="entry name" value="PROKAR_LIPOPROTEIN"/>
    <property type="match status" value="1"/>
</dbReference>
<evidence type="ECO:0000256" key="1">
    <source>
        <dbReference type="SAM" id="Phobius"/>
    </source>
</evidence>
<keyword evidence="1" id="KW-1133">Transmembrane helix</keyword>
<dbReference type="Gene3D" id="2.40.50.1020">
    <property type="entry name" value="LytTr DNA-binding domain"/>
    <property type="match status" value="1"/>
</dbReference>
<dbReference type="Proteomes" id="UP000254958">
    <property type="component" value="Unassembled WGS sequence"/>
</dbReference>
<gene>
    <name evidence="4" type="ORF">C7453_10545</name>
    <name evidence="3" type="ORF">HLH32_11200</name>
</gene>
<protein>
    <submittedName>
        <fullName evidence="4">LytTR family transcriptional regulator</fullName>
    </submittedName>
</protein>
<dbReference type="OrthoDB" id="7028951at2"/>
<comment type="caution">
    <text evidence="4">The sequence shown here is derived from an EMBL/GenBank/DDBJ whole genome shotgun (WGS) entry which is preliminary data.</text>
</comment>
<accession>A0A370G180</accession>
<reference evidence="4 5" key="1">
    <citation type="submission" date="2018-07" db="EMBL/GenBank/DDBJ databases">
        <title>Genomic Encyclopedia of Type Strains, Phase IV (KMG-IV): sequencing the most valuable type-strain genomes for metagenomic binning, comparative biology and taxonomic classification.</title>
        <authorList>
            <person name="Goeker M."/>
        </authorList>
    </citation>
    <scope>NUCLEOTIDE SEQUENCE [LARGE SCALE GENOMIC DNA]</scope>
    <source>
        <strain evidence="4 5">DSM 5603</strain>
    </source>
</reference>
<dbReference type="InterPro" id="IPR007492">
    <property type="entry name" value="LytTR_DNA-bd_dom"/>
</dbReference>
<keyword evidence="1" id="KW-0812">Transmembrane</keyword>
<sequence>MTAITARALPKAPLAQAACAVLALGCFLGPLGPFGSYLNQGTLLRIGYWTGAAWLGLALYGAAVVATRRIVSPERPAFWYVLAGFVLVASVPQALLTRSGALLLWPTLQHVLPGWMTWYIQVLEIALPTTLGSAIALRHLRRAAIPTALPVTDAPAPSLPDKTAGLGTGVLALQMEDHYVRVHSHAGSTLHLMSMTRAIEAVAALDGLRIHRSWWVARNAVRQVEGPARAMRLTLANGVTAPVSRSNVPVLRAAGWLAETGKAD</sequence>
<dbReference type="Proteomes" id="UP000562982">
    <property type="component" value="Unassembled WGS sequence"/>
</dbReference>
<evidence type="ECO:0000313" key="4">
    <source>
        <dbReference type="EMBL" id="RDI37637.1"/>
    </source>
</evidence>
<dbReference type="EMBL" id="JABEQI010000005">
    <property type="protein sequence ID" value="MBB2186944.1"/>
    <property type="molecule type" value="Genomic_DNA"/>
</dbReference>
<evidence type="ECO:0000313" key="5">
    <source>
        <dbReference type="Proteomes" id="UP000254958"/>
    </source>
</evidence>